<dbReference type="EMBL" id="JBHRYE010000041">
    <property type="protein sequence ID" value="MFC3673304.1"/>
    <property type="molecule type" value="Genomic_DNA"/>
</dbReference>
<accession>A0ABV7V7B4</accession>
<keyword evidence="2" id="KW-0808">Transferase</keyword>
<evidence type="ECO:0000313" key="2">
    <source>
        <dbReference type="EMBL" id="MFC3673304.1"/>
    </source>
</evidence>
<organism evidence="2 3">
    <name type="scientific">Novosphingobium pokkalii</name>
    <dbReference type="NCBI Taxonomy" id="1770194"/>
    <lineage>
        <taxon>Bacteria</taxon>
        <taxon>Pseudomonadati</taxon>
        <taxon>Pseudomonadota</taxon>
        <taxon>Alphaproteobacteria</taxon>
        <taxon>Sphingomonadales</taxon>
        <taxon>Sphingomonadaceae</taxon>
        <taxon>Novosphingobium</taxon>
    </lineage>
</organism>
<sequence length="394" mass="43827">MARIAVICAFLPNRNTGMYTVDLSAYAYFQNAYPNDEIAYYALGPLEKLGYTPAETHQQYLPLQDHVDAVREADLIVFWGDFLHSKPYWEVDLSKWLVRDGICADHTAAIELIYRAFMLEDASDAVLGKVVVYGGTIITIGAGDLRDARYNAALRRLITRAGGIHFRDALSQMKSSPLRGNRSVLGSDCALQLSRDDFTRYGVVDAFPEQPGEKMGVFFGRAKWIAQPLALSRALAAQTGRKAQWIPWVDSAPRQLPLARLFGYPARRLPPLPRELLASLLECRFVLTDTYHLCVNAWNLGIPAVCLGYGSQHVAHTLGDKKKEILFAQYGASPYYLYREHIANPVSIPATAKHIARLVEQDDMARIVTATIHEQAAAARARLAESCDSVLGRT</sequence>
<dbReference type="RefSeq" id="WP_191323966.1">
    <property type="nucleotide sequence ID" value="NZ_BMZP01000006.1"/>
</dbReference>
<dbReference type="GO" id="GO:0016740">
    <property type="term" value="F:transferase activity"/>
    <property type="evidence" value="ECO:0007669"/>
    <property type="project" value="UniProtKB-KW"/>
</dbReference>
<proteinExistence type="predicted"/>
<feature type="domain" description="Polysaccharide pyruvyl transferase" evidence="1">
    <location>
        <begin position="113"/>
        <end position="310"/>
    </location>
</feature>
<comment type="caution">
    <text evidence="2">The sequence shown here is derived from an EMBL/GenBank/DDBJ whole genome shotgun (WGS) entry which is preliminary data.</text>
</comment>
<evidence type="ECO:0000259" key="1">
    <source>
        <dbReference type="Pfam" id="PF04230"/>
    </source>
</evidence>
<dbReference type="InterPro" id="IPR007345">
    <property type="entry name" value="Polysacch_pyruvyl_Trfase"/>
</dbReference>
<reference evidence="3" key="1">
    <citation type="journal article" date="2019" name="Int. J. Syst. Evol. Microbiol.">
        <title>The Global Catalogue of Microorganisms (GCM) 10K type strain sequencing project: providing services to taxonomists for standard genome sequencing and annotation.</title>
        <authorList>
            <consortium name="The Broad Institute Genomics Platform"/>
            <consortium name="The Broad Institute Genome Sequencing Center for Infectious Disease"/>
            <person name="Wu L."/>
            <person name="Ma J."/>
        </authorList>
    </citation>
    <scope>NUCLEOTIDE SEQUENCE [LARGE SCALE GENOMIC DNA]</scope>
    <source>
        <strain evidence="3">KCTC 42224</strain>
    </source>
</reference>
<dbReference type="Pfam" id="PF04230">
    <property type="entry name" value="PS_pyruv_trans"/>
    <property type="match status" value="1"/>
</dbReference>
<dbReference type="Proteomes" id="UP001595683">
    <property type="component" value="Unassembled WGS sequence"/>
</dbReference>
<name>A0ABV7V7B4_9SPHN</name>
<gene>
    <name evidence="2" type="ORF">ACFOOT_17925</name>
</gene>
<evidence type="ECO:0000313" key="3">
    <source>
        <dbReference type="Proteomes" id="UP001595683"/>
    </source>
</evidence>
<keyword evidence="3" id="KW-1185">Reference proteome</keyword>
<protein>
    <submittedName>
        <fullName evidence="2">Polysaccharide pyruvyl transferase family protein</fullName>
    </submittedName>
</protein>